<protein>
    <submittedName>
        <fullName evidence="1">Uncharacterized protein</fullName>
    </submittedName>
</protein>
<sequence length="94" mass="9615">MDVAKHVVGTGEIDMMYAVSGIAALASEAVAADAVMGRSLGNGLVVHDSAVSATVVSAKLAFRVIVSGSVVSLDLQSCPVPVVTVIYDPRRCLE</sequence>
<accession>W2K5L4</accession>
<dbReference type="AlphaFoldDB" id="W2K5L4"/>
<reference evidence="1" key="1">
    <citation type="submission" date="2013-11" db="EMBL/GenBank/DDBJ databases">
        <title>The Genome Sequence of Phytophthora parasitica CHvinca01.</title>
        <authorList>
            <consortium name="The Broad Institute Genomics Platform"/>
            <person name="Russ C."/>
            <person name="Tyler B."/>
            <person name="Panabieres F."/>
            <person name="Shan W."/>
            <person name="Tripathy S."/>
            <person name="Grunwald N."/>
            <person name="Machado M."/>
            <person name="Johnson C.S."/>
            <person name="Arredondo F."/>
            <person name="Hong C."/>
            <person name="Coffey M."/>
            <person name="Young S.K."/>
            <person name="Zeng Q."/>
            <person name="Gargeya S."/>
            <person name="Fitzgerald M."/>
            <person name="Abouelleil A."/>
            <person name="Alvarado L."/>
            <person name="Chapman S.B."/>
            <person name="Gainer-Dewar J."/>
            <person name="Goldberg J."/>
            <person name="Griggs A."/>
            <person name="Gujja S."/>
            <person name="Hansen M."/>
            <person name="Howarth C."/>
            <person name="Imamovic A."/>
            <person name="Ireland A."/>
            <person name="Larimer J."/>
            <person name="McCowan C."/>
            <person name="Murphy C."/>
            <person name="Pearson M."/>
            <person name="Poon T.W."/>
            <person name="Priest M."/>
            <person name="Roberts A."/>
            <person name="Saif S."/>
            <person name="Shea T."/>
            <person name="Sykes S."/>
            <person name="Wortman J."/>
            <person name="Nusbaum C."/>
            <person name="Birren B."/>
        </authorList>
    </citation>
    <scope>NUCLEOTIDE SEQUENCE [LARGE SCALE GENOMIC DNA]</scope>
    <source>
        <strain evidence="1">CHvinca01</strain>
    </source>
</reference>
<proteinExistence type="predicted"/>
<dbReference type="VEuPathDB" id="FungiDB:PPTG_24194"/>
<dbReference type="Proteomes" id="UP000054423">
    <property type="component" value="Unassembled WGS sequence"/>
</dbReference>
<organism evidence="1">
    <name type="scientific">Phytophthora nicotianae</name>
    <name type="common">Potato buckeye rot agent</name>
    <name type="synonym">Phytophthora parasitica</name>
    <dbReference type="NCBI Taxonomy" id="4792"/>
    <lineage>
        <taxon>Eukaryota</taxon>
        <taxon>Sar</taxon>
        <taxon>Stramenopiles</taxon>
        <taxon>Oomycota</taxon>
        <taxon>Peronosporomycetes</taxon>
        <taxon>Peronosporales</taxon>
        <taxon>Peronosporaceae</taxon>
        <taxon>Phytophthora</taxon>
    </lineage>
</organism>
<evidence type="ECO:0000313" key="1">
    <source>
        <dbReference type="EMBL" id="ETL80458.1"/>
    </source>
</evidence>
<dbReference type="EMBL" id="KI682735">
    <property type="protein sequence ID" value="ETL80458.1"/>
    <property type="molecule type" value="Genomic_DNA"/>
</dbReference>
<gene>
    <name evidence="1" type="ORF">L917_19051</name>
</gene>
<name>W2K5L4_PHYNI</name>